<dbReference type="PANTHER" id="PTHR43077:SF5">
    <property type="entry name" value="PHAGE INFECTION PROTEIN"/>
    <property type="match status" value="1"/>
</dbReference>
<feature type="transmembrane region" description="Helical" evidence="5">
    <location>
        <begin position="652"/>
        <end position="672"/>
    </location>
</feature>
<feature type="transmembrane region" description="Helical" evidence="5">
    <location>
        <begin position="623"/>
        <end position="645"/>
    </location>
</feature>
<evidence type="ECO:0000256" key="4">
    <source>
        <dbReference type="ARBA" id="ARBA00023136"/>
    </source>
</evidence>
<evidence type="ECO:0000313" key="8">
    <source>
        <dbReference type="Proteomes" id="UP000433071"/>
    </source>
</evidence>
<keyword evidence="4 5" id="KW-0472">Membrane</keyword>
<dbReference type="GO" id="GO:0140359">
    <property type="term" value="F:ABC-type transporter activity"/>
    <property type="evidence" value="ECO:0007669"/>
    <property type="project" value="InterPro"/>
</dbReference>
<feature type="transmembrane region" description="Helical" evidence="5">
    <location>
        <begin position="552"/>
        <end position="573"/>
    </location>
</feature>
<gene>
    <name evidence="7" type="ORF">GJ743_00175</name>
</gene>
<evidence type="ECO:0000256" key="2">
    <source>
        <dbReference type="ARBA" id="ARBA00022692"/>
    </source>
</evidence>
<dbReference type="Gene3D" id="3.40.1710.10">
    <property type="entry name" value="abc type-2 transporter like domain"/>
    <property type="match status" value="1"/>
</dbReference>
<dbReference type="RefSeq" id="WP_155049928.1">
    <property type="nucleotide sequence ID" value="NZ_JBHMAT010000005.1"/>
</dbReference>
<protein>
    <recommendedName>
        <fullName evidence="6">ABC-2 type transporter transmembrane domain-containing protein</fullName>
    </recommendedName>
</protein>
<dbReference type="Proteomes" id="UP000433071">
    <property type="component" value="Unassembled WGS sequence"/>
</dbReference>
<dbReference type="PANTHER" id="PTHR43077">
    <property type="entry name" value="TRANSPORT PERMEASE YVFS-RELATED"/>
    <property type="match status" value="1"/>
</dbReference>
<evidence type="ECO:0000256" key="1">
    <source>
        <dbReference type="ARBA" id="ARBA00004141"/>
    </source>
</evidence>
<dbReference type="NCBIfam" id="TIGR03057">
    <property type="entry name" value="xxxLxxG_by_4"/>
    <property type="match status" value="2"/>
</dbReference>
<organism evidence="7 8">
    <name type="scientific">Agromyces bracchium</name>
    <dbReference type="NCBI Taxonomy" id="88376"/>
    <lineage>
        <taxon>Bacteria</taxon>
        <taxon>Bacillati</taxon>
        <taxon>Actinomycetota</taxon>
        <taxon>Actinomycetes</taxon>
        <taxon>Micrococcales</taxon>
        <taxon>Microbacteriaceae</taxon>
        <taxon>Agromyces</taxon>
    </lineage>
</organism>
<sequence length="748" mass="72987">MTRTDAPAQAAPAARRRGRRAALLAAVIAVPLAVAGLVAGAIGGADERMDAIPAIVVNNDEMVTTTTPDGEEQPVLAGRLLVTELTGDGDTGFDWTISNDEEAAAELADGEAYAVLTIPADFSASVTSLAGDAPTTAALDIRTDDAHSYLAGTIGATVGDAIATTFGHELTTQYLEGLYGNLVQVGGSLGDAADGAGQLADGADSLATGLDQLAGGIGSAADGTAQAADGAAAYASGVGQYTSGVEQLAGGLGTLDTEAGGLDGITSGVSQYVDGVAQAGSGIDGGIAQYVAGVRSAGTGIDAGIASYVDGIGLAGDGLAQGTSDYVDGIDQLATGGDQLAASVPALLAADPSGAALQAAIAQYVAGVHAAADGGADLIAGTDTTFDQLVAGGDQLQAGTADGFAKLVAGGDALRAGTATGFDELAAGGAALVSGTGSGIDGLQSGISQLSGGASQAAAGSPALRDGADGLASGVSGIASGLTQLSDGAAASADGAAKIADGTGELADGLARGAEGTSSLEGLDPEETAGVVAEPVVTEATRANEISTFGEVVAMLIGPIGLWLGAMTMFLVFRPLRREALETTAPTGRLVARTLFRGSLIGLAQAAAVVALMHTVLGVDWSLLPQTLAFSALLAVVFTAIHAFLSAWLGRIGTVVSLVLVVLQLAASGGVYPLEIVSGPYQAISPFLPLTWAVQGMQLIVSGAGGSGVWAAAGALVLFGVLGVAGTAIVVARRRGIRTAPRLAPVTT</sequence>
<dbReference type="InterPro" id="IPR017500">
    <property type="entry name" value="Phage_infect_YhgE_N"/>
</dbReference>
<dbReference type="OrthoDB" id="9811483at2"/>
<keyword evidence="2 5" id="KW-0812">Transmembrane</keyword>
<comment type="caution">
    <text evidence="7">The sequence shown here is derived from an EMBL/GenBank/DDBJ whole genome shotgun (WGS) entry which is preliminary data.</text>
</comment>
<dbReference type="Pfam" id="PF12698">
    <property type="entry name" value="ABC2_membrane_3"/>
    <property type="match status" value="1"/>
</dbReference>
<evidence type="ECO:0000256" key="5">
    <source>
        <dbReference type="SAM" id="Phobius"/>
    </source>
</evidence>
<dbReference type="AlphaFoldDB" id="A0A6I3LW55"/>
<name>A0A6I3LW55_9MICO</name>
<evidence type="ECO:0000256" key="3">
    <source>
        <dbReference type="ARBA" id="ARBA00022989"/>
    </source>
</evidence>
<keyword evidence="3 5" id="KW-1133">Transmembrane helix</keyword>
<dbReference type="InterPro" id="IPR023908">
    <property type="entry name" value="xxxLxxG_rpt"/>
</dbReference>
<proteinExistence type="predicted"/>
<accession>A0A6I3LW55</accession>
<feature type="transmembrane region" description="Helical" evidence="5">
    <location>
        <begin position="709"/>
        <end position="732"/>
    </location>
</feature>
<dbReference type="EMBL" id="WMLB01000001">
    <property type="protein sequence ID" value="MTH66790.1"/>
    <property type="molecule type" value="Genomic_DNA"/>
</dbReference>
<dbReference type="NCBIfam" id="TIGR03062">
    <property type="entry name" value="pip_yhgE_Cterm"/>
    <property type="match status" value="1"/>
</dbReference>
<dbReference type="GO" id="GO:0016020">
    <property type="term" value="C:membrane"/>
    <property type="evidence" value="ECO:0007669"/>
    <property type="project" value="UniProtKB-SubCell"/>
</dbReference>
<evidence type="ECO:0000259" key="6">
    <source>
        <dbReference type="Pfam" id="PF12698"/>
    </source>
</evidence>
<comment type="subcellular location">
    <subcellularLocation>
        <location evidence="1">Membrane</location>
        <topology evidence="1">Multi-pass membrane protein</topology>
    </subcellularLocation>
</comment>
<reference evidence="7 8" key="1">
    <citation type="submission" date="2019-11" db="EMBL/GenBank/DDBJ databases">
        <title>Agromyces kandeliae sp. nov., isolated from mangrove soil.</title>
        <authorList>
            <person name="Wang R."/>
        </authorList>
    </citation>
    <scope>NUCLEOTIDE SEQUENCE [LARGE SCALE GENOMIC DNA]</scope>
    <source>
        <strain evidence="7 8">JCM 11433</strain>
    </source>
</reference>
<feature type="domain" description="ABC-2 type transporter transmembrane" evidence="6">
    <location>
        <begin position="524"/>
        <end position="726"/>
    </location>
</feature>
<dbReference type="InterPro" id="IPR013525">
    <property type="entry name" value="ABC2_TM"/>
</dbReference>
<dbReference type="InterPro" id="IPR017501">
    <property type="entry name" value="Phage_infect_YhgE_C"/>
</dbReference>
<dbReference type="NCBIfam" id="TIGR03061">
    <property type="entry name" value="pip_yhgE_Nterm"/>
    <property type="match status" value="1"/>
</dbReference>
<feature type="transmembrane region" description="Helical" evidence="5">
    <location>
        <begin position="21"/>
        <end position="42"/>
    </location>
</feature>
<dbReference type="InterPro" id="IPR051328">
    <property type="entry name" value="T7SS_ABC-Transporter"/>
</dbReference>
<evidence type="ECO:0000313" key="7">
    <source>
        <dbReference type="EMBL" id="MTH66790.1"/>
    </source>
</evidence>
<keyword evidence="8" id="KW-1185">Reference proteome</keyword>
<feature type="transmembrane region" description="Helical" evidence="5">
    <location>
        <begin position="594"/>
        <end position="617"/>
    </location>
</feature>